<evidence type="ECO:0000313" key="1">
    <source>
        <dbReference type="EMBL" id="JAD44376.1"/>
    </source>
</evidence>
<accession>A0A0A8ZZW2</accession>
<reference evidence="1" key="2">
    <citation type="journal article" date="2015" name="Data Brief">
        <title>Shoot transcriptome of the giant reed, Arundo donax.</title>
        <authorList>
            <person name="Barrero R.A."/>
            <person name="Guerrero F.D."/>
            <person name="Moolhuijzen P."/>
            <person name="Goolsby J.A."/>
            <person name="Tidwell J."/>
            <person name="Bellgard S.E."/>
            <person name="Bellgard M.I."/>
        </authorList>
    </citation>
    <scope>NUCLEOTIDE SEQUENCE</scope>
    <source>
        <tissue evidence="1">Shoot tissue taken approximately 20 cm above the soil surface</tissue>
    </source>
</reference>
<name>A0A0A8ZZW2_ARUDO</name>
<sequence>MVNFSVEISFQCFIDGHCLLS</sequence>
<proteinExistence type="predicted"/>
<protein>
    <submittedName>
        <fullName evidence="1">Uncharacterized protein</fullName>
    </submittedName>
</protein>
<reference evidence="1" key="1">
    <citation type="submission" date="2014-09" db="EMBL/GenBank/DDBJ databases">
        <authorList>
            <person name="Magalhaes I.L.F."/>
            <person name="Oliveira U."/>
            <person name="Santos F.R."/>
            <person name="Vidigal T.H.D.A."/>
            <person name="Brescovit A.D."/>
            <person name="Santos A.J."/>
        </authorList>
    </citation>
    <scope>NUCLEOTIDE SEQUENCE</scope>
    <source>
        <tissue evidence="1">Shoot tissue taken approximately 20 cm above the soil surface</tissue>
    </source>
</reference>
<dbReference type="EMBL" id="GBRH01253519">
    <property type="protein sequence ID" value="JAD44376.1"/>
    <property type="molecule type" value="Transcribed_RNA"/>
</dbReference>
<organism evidence="1">
    <name type="scientific">Arundo donax</name>
    <name type="common">Giant reed</name>
    <name type="synonym">Donax arundinaceus</name>
    <dbReference type="NCBI Taxonomy" id="35708"/>
    <lineage>
        <taxon>Eukaryota</taxon>
        <taxon>Viridiplantae</taxon>
        <taxon>Streptophyta</taxon>
        <taxon>Embryophyta</taxon>
        <taxon>Tracheophyta</taxon>
        <taxon>Spermatophyta</taxon>
        <taxon>Magnoliopsida</taxon>
        <taxon>Liliopsida</taxon>
        <taxon>Poales</taxon>
        <taxon>Poaceae</taxon>
        <taxon>PACMAD clade</taxon>
        <taxon>Arundinoideae</taxon>
        <taxon>Arundineae</taxon>
        <taxon>Arundo</taxon>
    </lineage>
</organism>
<dbReference type="AlphaFoldDB" id="A0A0A8ZZW2"/>